<comment type="caution">
    <text evidence="3">The sequence shown here is derived from an EMBL/GenBank/DDBJ whole genome shotgun (WGS) entry which is preliminary data.</text>
</comment>
<evidence type="ECO:0000259" key="1">
    <source>
        <dbReference type="Pfam" id="PF01408"/>
    </source>
</evidence>
<dbReference type="InterPro" id="IPR004104">
    <property type="entry name" value="Gfo/Idh/MocA-like_OxRdtase_C"/>
</dbReference>
<proteinExistence type="predicted"/>
<organism evidence="3 4">
    <name type="scientific">Phlyctema vagabunda</name>
    <dbReference type="NCBI Taxonomy" id="108571"/>
    <lineage>
        <taxon>Eukaryota</taxon>
        <taxon>Fungi</taxon>
        <taxon>Dikarya</taxon>
        <taxon>Ascomycota</taxon>
        <taxon>Pezizomycotina</taxon>
        <taxon>Leotiomycetes</taxon>
        <taxon>Helotiales</taxon>
        <taxon>Dermateaceae</taxon>
        <taxon>Phlyctema</taxon>
    </lineage>
</organism>
<evidence type="ECO:0000313" key="3">
    <source>
        <dbReference type="EMBL" id="KAL3420083.1"/>
    </source>
</evidence>
<dbReference type="Proteomes" id="UP001629113">
    <property type="component" value="Unassembled WGS sequence"/>
</dbReference>
<evidence type="ECO:0000259" key="2">
    <source>
        <dbReference type="Pfam" id="PF02894"/>
    </source>
</evidence>
<reference evidence="3 4" key="1">
    <citation type="submission" date="2024-06" db="EMBL/GenBank/DDBJ databases">
        <title>Complete genome of Phlyctema vagabunda strain 19-DSS-EL-015.</title>
        <authorList>
            <person name="Fiorenzani C."/>
        </authorList>
    </citation>
    <scope>NUCLEOTIDE SEQUENCE [LARGE SCALE GENOMIC DNA]</scope>
    <source>
        <strain evidence="3 4">19-DSS-EL-015</strain>
    </source>
</reference>
<dbReference type="Pfam" id="PF02894">
    <property type="entry name" value="GFO_IDH_MocA_C"/>
    <property type="match status" value="1"/>
</dbReference>
<evidence type="ECO:0000313" key="4">
    <source>
        <dbReference type="Proteomes" id="UP001629113"/>
    </source>
</evidence>
<dbReference type="Pfam" id="PF01408">
    <property type="entry name" value="GFO_IDH_MocA"/>
    <property type="match status" value="1"/>
</dbReference>
<dbReference type="EMBL" id="JBFCZG010000007">
    <property type="protein sequence ID" value="KAL3420083.1"/>
    <property type="molecule type" value="Genomic_DNA"/>
</dbReference>
<evidence type="ECO:0008006" key="5">
    <source>
        <dbReference type="Google" id="ProtNLM"/>
    </source>
</evidence>
<dbReference type="SUPFAM" id="SSF51735">
    <property type="entry name" value="NAD(P)-binding Rossmann-fold domains"/>
    <property type="match status" value="1"/>
</dbReference>
<dbReference type="InterPro" id="IPR036291">
    <property type="entry name" value="NAD(P)-bd_dom_sf"/>
</dbReference>
<dbReference type="PANTHER" id="PTHR43377:SF1">
    <property type="entry name" value="BILIVERDIN REDUCTASE A"/>
    <property type="match status" value="1"/>
</dbReference>
<feature type="domain" description="Gfo/Idh/MocA-like oxidoreductase C-terminal" evidence="2">
    <location>
        <begin position="142"/>
        <end position="364"/>
    </location>
</feature>
<dbReference type="SUPFAM" id="SSF55347">
    <property type="entry name" value="Glyceraldehyde-3-phosphate dehydrogenase-like, C-terminal domain"/>
    <property type="match status" value="1"/>
</dbReference>
<keyword evidence="4" id="KW-1185">Reference proteome</keyword>
<gene>
    <name evidence="3" type="ORF">PVAG01_08582</name>
</gene>
<dbReference type="Gene3D" id="3.30.360.10">
    <property type="entry name" value="Dihydrodipicolinate Reductase, domain 2"/>
    <property type="match status" value="1"/>
</dbReference>
<dbReference type="InterPro" id="IPR051450">
    <property type="entry name" value="Gfo/Idh/MocA_Oxidoreductases"/>
</dbReference>
<dbReference type="Gene3D" id="3.40.50.720">
    <property type="entry name" value="NAD(P)-binding Rossmann-like Domain"/>
    <property type="match status" value="1"/>
</dbReference>
<feature type="domain" description="Gfo/Idh/MocA-like oxidoreductase N-terminal" evidence="1">
    <location>
        <begin position="13"/>
        <end position="130"/>
    </location>
</feature>
<name>A0ABR4P9W2_9HELO</name>
<sequence>MVSLSSSSSRKLEISIIGGGLIGPRHAKSVNLNPHATLHSLVDPASHGVSTAASLGTTYFCSIDDLLASTPLPDAAIVCTPNSTHVTLSLQLIAAGVHVLVEKPIATSLDSGRKLIKAALEANIKLLVGHHRRFNPYLVAAKKSLEAKSLGDVIAVQGIWANRKASDYFDGIGEWRRNAESGGVVLINLVHEIDLLQYMLGPIEYISAMPAKKTRGFAAEEGAAINLRFASGAIGSFILSDTVPSPWNFEAGTGENPMIPKVLAASNAGGFYRIMGTQGSLSVPDLTLWHYDNARSGGSWTDTLIVEELEVQQDQVPFDLQVQHLVDVVQNGAQPSCSGEDALRAMVVCDAVKVAMATGQAVEIS</sequence>
<dbReference type="InterPro" id="IPR000683">
    <property type="entry name" value="Gfo/Idh/MocA-like_OxRdtase_N"/>
</dbReference>
<protein>
    <recommendedName>
        <fullName evidence="5">Oxidoreductase</fullName>
    </recommendedName>
</protein>
<dbReference type="PANTHER" id="PTHR43377">
    <property type="entry name" value="BILIVERDIN REDUCTASE A"/>
    <property type="match status" value="1"/>
</dbReference>
<accession>A0ABR4P9W2</accession>